<gene>
    <name evidence="4" type="ORF">M6D89_15565</name>
</gene>
<dbReference type="AlphaFoldDB" id="A0A9X2I683"/>
<accession>A0A9X2I683</accession>
<dbReference type="InterPro" id="IPR038492">
    <property type="entry name" value="GBBH-like_N_sf"/>
</dbReference>
<name>A0A9X2I683_9GAMM</name>
<sequence>MQAPSKIKLHRDTAELEIQFGIEHYRLSAEFLRVHSSSAEVKGHGPDQAKLQFGKRDVSIKTVEPVGNYGIRLIFSDGHDSGIYTWKALRELGEHRDQLWREYLQALELAGVSRDPHTSAVRLT</sequence>
<dbReference type="PANTHER" id="PTHR35303:SF5">
    <property type="entry name" value="OS02G0197800 PROTEIN"/>
    <property type="match status" value="1"/>
</dbReference>
<comment type="caution">
    <text evidence="4">The sequence shown here is derived from an EMBL/GenBank/DDBJ whole genome shotgun (WGS) entry which is preliminary data.</text>
</comment>
<dbReference type="Gene3D" id="3.30.2020.30">
    <property type="match status" value="1"/>
</dbReference>
<keyword evidence="1" id="KW-0479">Metal-binding</keyword>
<dbReference type="InterPro" id="IPR010376">
    <property type="entry name" value="GBBH-like_N"/>
</dbReference>
<reference evidence="4" key="1">
    <citation type="submission" date="2022-05" db="EMBL/GenBank/DDBJ databases">
        <authorList>
            <person name="Sun H.-N."/>
        </authorList>
    </citation>
    <scope>NUCLEOTIDE SEQUENCE</scope>
    <source>
        <strain evidence="4">HB14</strain>
    </source>
</reference>
<protein>
    <submittedName>
        <fullName evidence="4">DUF971 domain-containing protein</fullName>
    </submittedName>
</protein>
<dbReference type="PANTHER" id="PTHR35303">
    <property type="entry name" value="OS02G0197800 PROTEIN"/>
    <property type="match status" value="1"/>
</dbReference>
<organism evidence="4 5">
    <name type="scientific">Gilvimarinus xylanilyticus</name>
    <dbReference type="NCBI Taxonomy" id="2944139"/>
    <lineage>
        <taxon>Bacteria</taxon>
        <taxon>Pseudomonadati</taxon>
        <taxon>Pseudomonadota</taxon>
        <taxon>Gammaproteobacteria</taxon>
        <taxon>Cellvibrionales</taxon>
        <taxon>Cellvibrionaceae</taxon>
        <taxon>Gilvimarinus</taxon>
    </lineage>
</organism>
<evidence type="ECO:0000313" key="4">
    <source>
        <dbReference type="EMBL" id="MCP8900726.1"/>
    </source>
</evidence>
<dbReference type="GO" id="GO:0046872">
    <property type="term" value="F:metal ion binding"/>
    <property type="evidence" value="ECO:0007669"/>
    <property type="project" value="UniProtKB-KW"/>
</dbReference>
<dbReference type="Pfam" id="PF06155">
    <property type="entry name" value="GBBH-like_N"/>
    <property type="match status" value="1"/>
</dbReference>
<evidence type="ECO:0000313" key="5">
    <source>
        <dbReference type="Proteomes" id="UP001139319"/>
    </source>
</evidence>
<reference evidence="4" key="2">
    <citation type="submission" date="2023-01" db="EMBL/GenBank/DDBJ databases">
        <title>Gilvimarinus xylanilyticus HB14 isolated from Caulerpa lentillifera aquaculture base in Hainan, China.</title>
        <authorList>
            <person name="Zhang Y.-J."/>
        </authorList>
    </citation>
    <scope>NUCLEOTIDE SEQUENCE</scope>
    <source>
        <strain evidence="4">HB14</strain>
    </source>
</reference>
<dbReference type="RefSeq" id="WP_253969018.1">
    <property type="nucleotide sequence ID" value="NZ_JAMFTH010000006.1"/>
</dbReference>
<keyword evidence="5" id="KW-1185">Reference proteome</keyword>
<keyword evidence="2" id="KW-0408">Iron</keyword>
<evidence type="ECO:0000259" key="3">
    <source>
        <dbReference type="Pfam" id="PF06155"/>
    </source>
</evidence>
<evidence type="ECO:0000256" key="1">
    <source>
        <dbReference type="ARBA" id="ARBA00022723"/>
    </source>
</evidence>
<dbReference type="EMBL" id="JAMFTH010000006">
    <property type="protein sequence ID" value="MCP8900726.1"/>
    <property type="molecule type" value="Genomic_DNA"/>
</dbReference>
<dbReference type="Proteomes" id="UP001139319">
    <property type="component" value="Unassembled WGS sequence"/>
</dbReference>
<feature type="domain" description="Gamma-butyrobetaine hydroxylase-like N-terminal" evidence="3">
    <location>
        <begin position="7"/>
        <end position="90"/>
    </location>
</feature>
<proteinExistence type="predicted"/>
<evidence type="ECO:0000256" key="2">
    <source>
        <dbReference type="ARBA" id="ARBA00023004"/>
    </source>
</evidence>